<dbReference type="InterPro" id="IPR013078">
    <property type="entry name" value="His_Pase_superF_clade-1"/>
</dbReference>
<feature type="binding site" evidence="2">
    <location>
        <position position="285"/>
    </location>
    <ligand>
        <name>substrate</name>
    </ligand>
</feature>
<dbReference type="Pfam" id="PF00300">
    <property type="entry name" value="His_Phos_1"/>
    <property type="match status" value="2"/>
</dbReference>
<evidence type="ECO:0000256" key="3">
    <source>
        <dbReference type="PIRSR" id="PIRSR613078-3"/>
    </source>
</evidence>
<feature type="active site" description="Proton donor/acceptor" evidence="1">
    <location>
        <position position="310"/>
    </location>
</feature>
<dbReference type="PATRIC" id="fig|1604020.3.peg.1123"/>
<dbReference type="InterPro" id="IPR001345">
    <property type="entry name" value="PG/BPGM_mutase_AS"/>
</dbReference>
<accession>A0A0G2HKD4</accession>
<proteinExistence type="predicted"/>
<dbReference type="EMBL" id="JXQG01000037">
    <property type="protein sequence ID" value="KKZ11869.1"/>
    <property type="molecule type" value="Genomic_DNA"/>
</dbReference>
<reference evidence="4 5" key="1">
    <citation type="submission" date="2015-01" db="EMBL/GenBank/DDBJ databases">
        <title>Lifestyle Evolution in Cyanobacterial Symbionts of Sponges.</title>
        <authorList>
            <person name="Burgsdorf I."/>
            <person name="Slaby B.M."/>
            <person name="Handley K.M."/>
            <person name="Haber M."/>
            <person name="Blom J."/>
            <person name="Marshall C.W."/>
            <person name="Gilbert J.A."/>
            <person name="Hentschel U."/>
            <person name="Steindler L."/>
        </authorList>
    </citation>
    <scope>NUCLEOTIDE SEQUENCE [LARGE SCALE GENOMIC DNA]</scope>
    <source>
        <strain evidence="4">SP3</strain>
    </source>
</reference>
<gene>
    <name evidence="4" type="ORF">TE42_06700</name>
</gene>
<dbReference type="PROSITE" id="PS00175">
    <property type="entry name" value="PG_MUTASE"/>
    <property type="match status" value="1"/>
</dbReference>
<organism evidence="4 5">
    <name type="scientific">Candidatus Synechococcus spongiarum SP3</name>
    <dbReference type="NCBI Taxonomy" id="1604020"/>
    <lineage>
        <taxon>Bacteria</taxon>
        <taxon>Bacillati</taxon>
        <taxon>Cyanobacteriota</taxon>
        <taxon>Cyanophyceae</taxon>
        <taxon>Synechococcales</taxon>
        <taxon>Synechococcaceae</taxon>
        <taxon>Synechococcus</taxon>
    </lineage>
</organism>
<evidence type="ECO:0000256" key="1">
    <source>
        <dbReference type="PIRSR" id="PIRSR613078-1"/>
    </source>
</evidence>
<sequence length="446" mass="48592">MATRILLLRHGLSTYNVQGRIQGRDDDSTLTAAGEAMARRTGEALNGVPLDAVLSSPLRRAARTAALVCSARSGVTPAIVHDDDLLEVELEPWSGKSHRQVMSGWPQEERTWREHPEQLTLQRADGSSYQPICELHQQAQRFWRRLCRRHQGKTVLVVAHNAILRCVVLAALGLGPERFARLRMNNCALSVLNVQDAGDDDTAAATVQVESLNSTVHLDPVIPGPRRGGRILLLRHGETDWNRQSRFQGQIDVPLNATGRQQAGQVAAFLRRSPIQRAYSSPMARPRQTAELVLEHHSDVPLVTCEGLLEIGHGLWEGKLEQDIQAQWPQLLATWKAAPHQVVMPGPGGETIQQVSQRAVAAMERIAQDLDEGDTALVVAHDAVNKAVLCHLLGLSPSHIWSMKQGNGGVSVIDYPEGGHGHGIVYSLNLTGHLGGVLDETAAGAL</sequence>
<evidence type="ECO:0000256" key="2">
    <source>
        <dbReference type="PIRSR" id="PIRSR613078-2"/>
    </source>
</evidence>
<dbReference type="Proteomes" id="UP000035067">
    <property type="component" value="Unassembled WGS sequence"/>
</dbReference>
<dbReference type="SUPFAM" id="SSF53254">
    <property type="entry name" value="Phosphoglycerate mutase-like"/>
    <property type="match status" value="2"/>
</dbReference>
<dbReference type="SMART" id="SM00855">
    <property type="entry name" value="PGAM"/>
    <property type="match status" value="2"/>
</dbReference>
<dbReference type="InterPro" id="IPR029033">
    <property type="entry name" value="His_PPase_superfam"/>
</dbReference>
<comment type="caution">
    <text evidence="4">The sequence shown here is derived from an EMBL/GenBank/DDBJ whole genome shotgun (WGS) entry which is preliminary data.</text>
</comment>
<dbReference type="PANTHER" id="PTHR48100">
    <property type="entry name" value="BROAD-SPECIFICITY PHOSPHATASE YOR283W-RELATED"/>
    <property type="match status" value="1"/>
</dbReference>
<name>A0A0G2HKD4_9SYNE</name>
<dbReference type="GO" id="GO:0016791">
    <property type="term" value="F:phosphatase activity"/>
    <property type="evidence" value="ECO:0007669"/>
    <property type="project" value="TreeGrafter"/>
</dbReference>
<feature type="binding site" evidence="2">
    <location>
        <begin position="235"/>
        <end position="242"/>
    </location>
    <ligand>
        <name>substrate</name>
    </ligand>
</feature>
<protein>
    <submittedName>
        <fullName evidence="4">Histidine phosphatase</fullName>
    </submittedName>
</protein>
<dbReference type="CDD" id="cd07067">
    <property type="entry name" value="HP_PGM_like"/>
    <property type="match status" value="2"/>
</dbReference>
<dbReference type="InterPro" id="IPR050275">
    <property type="entry name" value="PGM_Phosphatase"/>
</dbReference>
<feature type="active site" description="Tele-phosphohistidine intermediate" evidence="1">
    <location>
        <position position="236"/>
    </location>
</feature>
<feature type="site" description="Transition state stabilizer" evidence="3">
    <location>
        <position position="381"/>
    </location>
</feature>
<evidence type="ECO:0000313" key="4">
    <source>
        <dbReference type="EMBL" id="KKZ11869.1"/>
    </source>
</evidence>
<dbReference type="AlphaFoldDB" id="A0A0G2HKD4"/>
<dbReference type="Gene3D" id="3.40.50.1240">
    <property type="entry name" value="Phosphoglycerate mutase-like"/>
    <property type="match status" value="2"/>
</dbReference>
<dbReference type="PANTHER" id="PTHR48100:SF10">
    <property type="entry name" value="2-CARBOXY-D-ARABINITOL-1-PHOSPHATASE-RELATED"/>
    <property type="match status" value="1"/>
</dbReference>
<evidence type="ECO:0000313" key="5">
    <source>
        <dbReference type="Proteomes" id="UP000035067"/>
    </source>
</evidence>